<dbReference type="STRING" id="768710.DesyoDRAFT_2454"/>
<dbReference type="Proteomes" id="UP000005104">
    <property type="component" value="Chromosome"/>
</dbReference>
<dbReference type="HOGENOM" id="CLU_2842710_0_0_9"/>
<dbReference type="RefSeq" id="WP_007783264.1">
    <property type="nucleotide sequence ID" value="NZ_CM001441.1"/>
</dbReference>
<reference evidence="1 2" key="1">
    <citation type="submission" date="2011-11" db="EMBL/GenBank/DDBJ databases">
        <title>The Noncontiguous Finished genome of Desulfosporosinus youngiae DSM 17734.</title>
        <authorList>
            <consortium name="US DOE Joint Genome Institute (JGI-PGF)"/>
            <person name="Lucas S."/>
            <person name="Han J."/>
            <person name="Lapidus A."/>
            <person name="Cheng J.-F."/>
            <person name="Goodwin L."/>
            <person name="Pitluck S."/>
            <person name="Peters L."/>
            <person name="Ovchinnikova G."/>
            <person name="Lu M."/>
            <person name="Land M.L."/>
            <person name="Hauser L."/>
            <person name="Pester M."/>
            <person name="Spring S."/>
            <person name="Ollivier B."/>
            <person name="Rattei T."/>
            <person name="Klenk H.-P."/>
            <person name="Wagner M."/>
            <person name="Loy A."/>
            <person name="Woyke T.J."/>
        </authorList>
    </citation>
    <scope>NUCLEOTIDE SEQUENCE [LARGE SCALE GENOMIC DNA]</scope>
    <source>
        <strain evidence="1 2">DSM 17734</strain>
    </source>
</reference>
<name>H5Y3Z1_9FIRM</name>
<keyword evidence="2" id="KW-1185">Reference proteome</keyword>
<accession>H5Y3Z1</accession>
<evidence type="ECO:0000313" key="2">
    <source>
        <dbReference type="Proteomes" id="UP000005104"/>
    </source>
</evidence>
<sequence length="65" mass="7348">MEREAINLQNKKIERMIVSISAMIADAIEIAQKAKAMSADSEKKLILAQLELENLYIQLEKSESI</sequence>
<organism evidence="1 2">
    <name type="scientific">Desulfosporosinus youngiae DSM 17734</name>
    <dbReference type="NCBI Taxonomy" id="768710"/>
    <lineage>
        <taxon>Bacteria</taxon>
        <taxon>Bacillati</taxon>
        <taxon>Bacillota</taxon>
        <taxon>Clostridia</taxon>
        <taxon>Eubacteriales</taxon>
        <taxon>Desulfitobacteriaceae</taxon>
        <taxon>Desulfosporosinus</taxon>
    </lineage>
</organism>
<dbReference type="EMBL" id="CM001441">
    <property type="protein sequence ID" value="EHQ89529.1"/>
    <property type="molecule type" value="Genomic_DNA"/>
</dbReference>
<dbReference type="OrthoDB" id="9872523at2"/>
<protein>
    <submittedName>
        <fullName evidence="1">Uncharacterized protein</fullName>
    </submittedName>
</protein>
<gene>
    <name evidence="1" type="ORF">DesyoDRAFT_2454</name>
</gene>
<proteinExistence type="predicted"/>
<dbReference type="AlphaFoldDB" id="H5Y3Z1"/>
<evidence type="ECO:0000313" key="1">
    <source>
        <dbReference type="EMBL" id="EHQ89529.1"/>
    </source>
</evidence>